<dbReference type="EMBL" id="KV875107">
    <property type="protein sequence ID" value="OIW23253.1"/>
    <property type="molecule type" value="Genomic_DNA"/>
</dbReference>
<dbReference type="InParanoid" id="A0A1J7I753"/>
<evidence type="ECO:0000313" key="1">
    <source>
        <dbReference type="EMBL" id="OIW23253.1"/>
    </source>
</evidence>
<sequence>MPPTMSKPVIEGTAEASPEAKADAFMKLLAAKGVDVSDQGNVSLNHNAAAAEAFATLTPAEQKRANIQIRVAENLVTALENTCNAALLLVHRCLHELTQIPPAASQHHKTTPSDLAALKATVDRYIAADRATSAAFQRYMLFELRELQSGSSAALFEADPRVVAFRGRVSHVYHHKTPTEERLAGGLTVLRDRARMQGKARDVVRDMLVRSDNPDSMRRARETALEALREVKSGQKKGLDGE</sequence>
<evidence type="ECO:0000313" key="2">
    <source>
        <dbReference type="Proteomes" id="UP000182658"/>
    </source>
</evidence>
<reference evidence="1 2" key="1">
    <citation type="submission" date="2016-10" db="EMBL/GenBank/DDBJ databases">
        <title>Draft genome sequence of Coniochaeta ligniaria NRRL30616, a lignocellulolytic fungus for bioabatement of inhibitors in plant biomass hydrolysates.</title>
        <authorList>
            <consortium name="DOE Joint Genome Institute"/>
            <person name="Jimenez D.J."/>
            <person name="Hector R.E."/>
            <person name="Riley R."/>
            <person name="Sun H."/>
            <person name="Grigoriev I.V."/>
            <person name="Van Elsas J.D."/>
            <person name="Nichols N.N."/>
        </authorList>
    </citation>
    <scope>NUCLEOTIDE SEQUENCE [LARGE SCALE GENOMIC DNA]</scope>
    <source>
        <strain evidence="1 2">NRRL 30616</strain>
    </source>
</reference>
<name>A0A1J7I753_9PEZI</name>
<accession>A0A1J7I753</accession>
<organism evidence="1 2">
    <name type="scientific">Coniochaeta ligniaria NRRL 30616</name>
    <dbReference type="NCBI Taxonomy" id="1408157"/>
    <lineage>
        <taxon>Eukaryota</taxon>
        <taxon>Fungi</taxon>
        <taxon>Dikarya</taxon>
        <taxon>Ascomycota</taxon>
        <taxon>Pezizomycotina</taxon>
        <taxon>Sordariomycetes</taxon>
        <taxon>Sordariomycetidae</taxon>
        <taxon>Coniochaetales</taxon>
        <taxon>Coniochaetaceae</taxon>
        <taxon>Coniochaeta</taxon>
    </lineage>
</organism>
<dbReference type="AlphaFoldDB" id="A0A1J7I753"/>
<dbReference type="Proteomes" id="UP000182658">
    <property type="component" value="Unassembled WGS sequence"/>
</dbReference>
<proteinExistence type="predicted"/>
<keyword evidence="2" id="KW-1185">Reference proteome</keyword>
<gene>
    <name evidence="1" type="ORF">CONLIGDRAFT_649784</name>
</gene>
<protein>
    <submittedName>
        <fullName evidence="1">Uncharacterized protein</fullName>
    </submittedName>
</protein>